<feature type="domain" description="Thioredoxin" evidence="7">
    <location>
        <begin position="18"/>
        <end position="228"/>
    </location>
</feature>
<evidence type="ECO:0000256" key="3">
    <source>
        <dbReference type="ARBA" id="ARBA00023002"/>
    </source>
</evidence>
<dbReference type="RefSeq" id="WP_285525382.1">
    <property type="nucleotide sequence ID" value="NZ_JASNGB010000269.1"/>
</dbReference>
<evidence type="ECO:0000256" key="1">
    <source>
        <dbReference type="ARBA" id="ARBA00005791"/>
    </source>
</evidence>
<keyword evidence="6" id="KW-0812">Transmembrane</keyword>
<evidence type="ECO:0000256" key="5">
    <source>
        <dbReference type="ARBA" id="ARBA00023284"/>
    </source>
</evidence>
<dbReference type="InterPro" id="IPR012336">
    <property type="entry name" value="Thioredoxin-like_fold"/>
</dbReference>
<dbReference type="SUPFAM" id="SSF52833">
    <property type="entry name" value="Thioredoxin-like"/>
    <property type="match status" value="1"/>
</dbReference>
<keyword evidence="9" id="KW-1185">Reference proteome</keyword>
<keyword evidence="6" id="KW-1133">Transmembrane helix</keyword>
<dbReference type="PANTHER" id="PTHR13887">
    <property type="entry name" value="GLUTATHIONE S-TRANSFERASE KAPPA"/>
    <property type="match status" value="1"/>
</dbReference>
<accession>A0ABT7JKX1</accession>
<evidence type="ECO:0000256" key="2">
    <source>
        <dbReference type="ARBA" id="ARBA00022729"/>
    </source>
</evidence>
<dbReference type="PROSITE" id="PS51352">
    <property type="entry name" value="THIOREDOXIN_2"/>
    <property type="match status" value="1"/>
</dbReference>
<dbReference type="PANTHER" id="PTHR13887:SF14">
    <property type="entry name" value="DISULFIDE BOND FORMATION PROTEIN D"/>
    <property type="match status" value="1"/>
</dbReference>
<dbReference type="Proteomes" id="UP001302059">
    <property type="component" value="Unassembled WGS sequence"/>
</dbReference>
<sequence length="229" mass="24427">MTRLQGNNQNRTVLVIGTLIAALLIALAVYAVRGNSGDSGDTVTFDLADQPVLGQAGAPVTVVVFEDFKCPNCKRFEEEHLPQIRSQYLDTGKAKLVSMNFPFLAESARLPEDDSKFAAQAVECAFVQGGSEAYENLKQIIFRAQGSEGEVWASKSRLKDLAGNVEGLDQARFGTCLDEDETAAAVEADEAQARRAEATGTPAVYVNGTLVESYDAATVGRAIDAASSN</sequence>
<keyword evidence="3" id="KW-0560">Oxidoreductase</keyword>
<keyword evidence="5" id="KW-0676">Redox-active center</keyword>
<comment type="caution">
    <text evidence="8">The sequence shown here is derived from an EMBL/GenBank/DDBJ whole genome shotgun (WGS) entry which is preliminary data.</text>
</comment>
<dbReference type="Gene3D" id="3.40.30.10">
    <property type="entry name" value="Glutaredoxin"/>
    <property type="match status" value="1"/>
</dbReference>
<evidence type="ECO:0000259" key="7">
    <source>
        <dbReference type="PROSITE" id="PS51352"/>
    </source>
</evidence>
<dbReference type="InterPro" id="IPR036249">
    <property type="entry name" value="Thioredoxin-like_sf"/>
</dbReference>
<evidence type="ECO:0000313" key="8">
    <source>
        <dbReference type="EMBL" id="MDL2345714.1"/>
    </source>
</evidence>
<evidence type="ECO:0000256" key="6">
    <source>
        <dbReference type="SAM" id="Phobius"/>
    </source>
</evidence>
<gene>
    <name evidence="8" type="ORF">QOL99_16395</name>
</gene>
<reference evidence="8 9" key="1">
    <citation type="submission" date="2023-05" db="EMBL/GenBank/DDBJ databases">
        <authorList>
            <person name="Gao F."/>
        </authorList>
    </citation>
    <scope>NUCLEOTIDE SEQUENCE [LARGE SCALE GENOMIC DNA]</scope>
    <source>
        <strain evidence="8 9">MIMF12</strain>
    </source>
</reference>
<comment type="similarity">
    <text evidence="1">Belongs to the thioredoxin family. DsbA subfamily.</text>
</comment>
<keyword evidence="6" id="KW-0472">Membrane</keyword>
<dbReference type="InterPro" id="IPR013766">
    <property type="entry name" value="Thioredoxin_domain"/>
</dbReference>
<dbReference type="EMBL" id="JASNGB010000269">
    <property type="protein sequence ID" value="MDL2345714.1"/>
    <property type="molecule type" value="Genomic_DNA"/>
</dbReference>
<proteinExistence type="inferred from homology"/>
<feature type="transmembrane region" description="Helical" evidence="6">
    <location>
        <begin position="12"/>
        <end position="32"/>
    </location>
</feature>
<organism evidence="8 9">
    <name type="scientific">Deinococcus rhizophilus</name>
    <dbReference type="NCBI Taxonomy" id="3049544"/>
    <lineage>
        <taxon>Bacteria</taxon>
        <taxon>Thermotogati</taxon>
        <taxon>Deinococcota</taxon>
        <taxon>Deinococci</taxon>
        <taxon>Deinococcales</taxon>
        <taxon>Deinococcaceae</taxon>
        <taxon>Deinococcus</taxon>
    </lineage>
</organism>
<name>A0ABT7JKX1_9DEIO</name>
<dbReference type="Pfam" id="PF13462">
    <property type="entry name" value="Thioredoxin_4"/>
    <property type="match status" value="1"/>
</dbReference>
<keyword evidence="4" id="KW-1015">Disulfide bond</keyword>
<evidence type="ECO:0000256" key="4">
    <source>
        <dbReference type="ARBA" id="ARBA00023157"/>
    </source>
</evidence>
<evidence type="ECO:0000313" key="9">
    <source>
        <dbReference type="Proteomes" id="UP001302059"/>
    </source>
</evidence>
<keyword evidence="2" id="KW-0732">Signal</keyword>
<protein>
    <submittedName>
        <fullName evidence="8">DsbA family protein</fullName>
    </submittedName>
</protein>